<dbReference type="Proteomes" id="UP000070501">
    <property type="component" value="Unassembled WGS sequence"/>
</dbReference>
<proteinExistence type="predicted"/>
<feature type="region of interest" description="Disordered" evidence="1">
    <location>
        <begin position="124"/>
        <end position="156"/>
    </location>
</feature>
<evidence type="ECO:0000256" key="1">
    <source>
        <dbReference type="SAM" id="MobiDB-lite"/>
    </source>
</evidence>
<feature type="region of interest" description="Disordered" evidence="1">
    <location>
        <begin position="165"/>
        <end position="184"/>
    </location>
</feature>
<feature type="compositionally biased region" description="Polar residues" evidence="1">
    <location>
        <begin position="134"/>
        <end position="143"/>
    </location>
</feature>
<reference evidence="3" key="1">
    <citation type="submission" date="2016-02" db="EMBL/GenBank/DDBJ databases">
        <title>Draft genome sequence of Microdochium bolleyi, a fungal endophyte of beachgrass.</title>
        <authorList>
            <consortium name="DOE Joint Genome Institute"/>
            <person name="David A.S."/>
            <person name="May G."/>
            <person name="Haridas S."/>
            <person name="Lim J."/>
            <person name="Wang M."/>
            <person name="Labutti K."/>
            <person name="Lipzen A."/>
            <person name="Barry K."/>
            <person name="Grigoriev I.V."/>
        </authorList>
    </citation>
    <scope>NUCLEOTIDE SEQUENCE [LARGE SCALE GENOMIC DNA]</scope>
    <source>
        <strain evidence="3">J235TASD1</strain>
    </source>
</reference>
<keyword evidence="3" id="KW-1185">Reference proteome</keyword>
<dbReference type="InParanoid" id="A0A136ITH0"/>
<dbReference type="EMBL" id="KQ964259">
    <property type="protein sequence ID" value="KXJ88109.1"/>
    <property type="molecule type" value="Genomic_DNA"/>
</dbReference>
<sequence>MSQSTDRRLPLLEAIHDNVLITLHLSVAEWDLHYCLGKSQDKKKKGQYVRCRNKPSHENCESIMKVRAQFSALGQDWDLKGYEAEIEKFLGLAHCYCHRGDVLKKFKAWKCRLPLADTLPAVDKESEMDDGTRSSHSNDSAAGNESPRHGSPSMENEHACDQVELVSNSTSSSDGASDDEGESPLASALTSFATTVVPTSDDSDSIGKLGVAHIDNEMSQLSVARSDATCSPMDLDEANSKLETGGDCNMEDDAVQSEAVQSPPSVLNIAEPEPGLEPSLLPPAATVQALEPLPTTAQPRADPRAGCVCQQALPAASGPKASMEITADQMVEHVLEHFAAAAVPDTPDTSTARTQRHARLALAKTDAQRALWSAIESKAAPSDQATGTVYIRRHEPDDGLLHIGWTCSACGKQPGQSCYLTRTSLVRQSDQPVLGASRIARIMAAQLSAQRQGIAGCAVPGCQKTVHSEWFRFDGEHAIKLLEAWIWFVQRPAYNMRGDLSGQGLGVFNLMIGYDVETAAAFSRSTLSVDTEGDRMTTDTGEQHQGPGPTFDLIIEKNCITQYEEVSIAEESTSPPQHRRTRALTKSLAGKASRIAATVIRRRSGQEEGDTEIGGFAAFLTREWQALGDDTSASFLKVAGDEPERKGKFSSFGRMKAQGRKVSGKVLGVI</sequence>
<evidence type="ECO:0000313" key="3">
    <source>
        <dbReference type="Proteomes" id="UP000070501"/>
    </source>
</evidence>
<organism evidence="2 3">
    <name type="scientific">Microdochium bolleyi</name>
    <dbReference type="NCBI Taxonomy" id="196109"/>
    <lineage>
        <taxon>Eukaryota</taxon>
        <taxon>Fungi</taxon>
        <taxon>Dikarya</taxon>
        <taxon>Ascomycota</taxon>
        <taxon>Pezizomycotina</taxon>
        <taxon>Sordariomycetes</taxon>
        <taxon>Xylariomycetidae</taxon>
        <taxon>Xylariales</taxon>
        <taxon>Microdochiaceae</taxon>
        <taxon>Microdochium</taxon>
    </lineage>
</organism>
<accession>A0A136ITH0</accession>
<feature type="compositionally biased region" description="Basic and acidic residues" evidence="1">
    <location>
        <begin position="124"/>
        <end position="133"/>
    </location>
</feature>
<feature type="region of interest" description="Disordered" evidence="1">
    <location>
        <begin position="531"/>
        <end position="550"/>
    </location>
</feature>
<protein>
    <submittedName>
        <fullName evidence="2">Uncharacterized protein</fullName>
    </submittedName>
</protein>
<gene>
    <name evidence="2" type="ORF">Micbo1qcDRAFT_166758</name>
</gene>
<dbReference type="AlphaFoldDB" id="A0A136ITH0"/>
<evidence type="ECO:0000313" key="2">
    <source>
        <dbReference type="EMBL" id="KXJ88109.1"/>
    </source>
</evidence>
<name>A0A136ITH0_9PEZI</name>